<feature type="region of interest" description="Disordered" evidence="1">
    <location>
        <begin position="356"/>
        <end position="458"/>
    </location>
</feature>
<dbReference type="OMA" id="SHAICVQ"/>
<dbReference type="AlphaFoldDB" id="A0A084QBX7"/>
<dbReference type="EMBL" id="KL660855">
    <property type="protein sequence ID" value="KFA61462.1"/>
    <property type="molecule type" value="Genomic_DNA"/>
</dbReference>
<feature type="region of interest" description="Disordered" evidence="1">
    <location>
        <begin position="278"/>
        <end position="330"/>
    </location>
</feature>
<evidence type="ECO:0000256" key="1">
    <source>
        <dbReference type="SAM" id="MobiDB-lite"/>
    </source>
</evidence>
<feature type="compositionally biased region" description="Basic and acidic residues" evidence="1">
    <location>
        <begin position="311"/>
        <end position="330"/>
    </location>
</feature>
<keyword evidence="3" id="KW-1185">Reference proteome</keyword>
<sequence length="485" mass="53400">MSYVHLTQDLADAFNALASQVQILADQKTVLEHKLRFAHEQVQFLADKYAPTAPEIAETLAKLQLPPHTSVDETSTVPLPLRKSPLSQHQVALIIRDGRRLAGQLISLGDASKTTGSSRETFSQTSRRTSMSTALEQDFTVQGKRGCLECPFSKAASEKSPDADVADLAEPRDHHLEGTPHRSNDPICAAMYEETPSQVAANASAAAGSKCPIRYMDTHSPEEIAHYVKTHTHELPRSHEVCVRRYQRNEEEIRKLDSKYGNLVNMIEGLGHIHQSMLPESEEPHEASAVDRASNERVENWAQTVSAPTSPEEHDTAASVDGDRQSHFDRPLKEVRVGESPSRPWGISVPVYEETGQEVEQPLSPPPAPVRMTSPVRSTGSPSKAPKKCPFDHTRLTAFPKLDPSHQEPEVGPPPATRAPQDDPFVSKAETTPASQPAQSRPAFVNPDMTKPTGSTPQMLFTGPVFIGYPIDQAMQFMNQYRGNQ</sequence>
<name>A0A084QBX7_STAC4</name>
<feature type="compositionally biased region" description="Polar residues" evidence="1">
    <location>
        <begin position="429"/>
        <end position="439"/>
    </location>
</feature>
<organism evidence="2 3">
    <name type="scientific">Stachybotrys chlorohalonatus (strain IBT 40285)</name>
    <dbReference type="NCBI Taxonomy" id="1283841"/>
    <lineage>
        <taxon>Eukaryota</taxon>
        <taxon>Fungi</taxon>
        <taxon>Dikarya</taxon>
        <taxon>Ascomycota</taxon>
        <taxon>Pezizomycotina</taxon>
        <taxon>Sordariomycetes</taxon>
        <taxon>Hypocreomycetidae</taxon>
        <taxon>Hypocreales</taxon>
        <taxon>Stachybotryaceae</taxon>
        <taxon>Stachybotrys</taxon>
    </lineage>
</organism>
<dbReference type="HOGENOM" id="CLU_027370_0_0_1"/>
<evidence type="ECO:0000313" key="3">
    <source>
        <dbReference type="Proteomes" id="UP000028524"/>
    </source>
</evidence>
<dbReference type="STRING" id="1283841.A0A084QBX7"/>
<feature type="region of interest" description="Disordered" evidence="1">
    <location>
        <begin position="112"/>
        <end position="135"/>
    </location>
</feature>
<feature type="compositionally biased region" description="Basic and acidic residues" evidence="1">
    <location>
        <begin position="282"/>
        <end position="299"/>
    </location>
</feature>
<dbReference type="Proteomes" id="UP000028524">
    <property type="component" value="Unassembled WGS sequence"/>
</dbReference>
<protein>
    <submittedName>
        <fullName evidence="2">Uncharacterized protein</fullName>
    </submittedName>
</protein>
<evidence type="ECO:0000313" key="2">
    <source>
        <dbReference type="EMBL" id="KFA61462.1"/>
    </source>
</evidence>
<dbReference type="OrthoDB" id="5343576at2759"/>
<proteinExistence type="predicted"/>
<accession>A0A084QBX7</accession>
<reference evidence="2 3" key="1">
    <citation type="journal article" date="2014" name="BMC Genomics">
        <title>Comparative genome sequencing reveals chemotype-specific gene clusters in the toxigenic black mold Stachybotrys.</title>
        <authorList>
            <person name="Semeiks J."/>
            <person name="Borek D."/>
            <person name="Otwinowski Z."/>
            <person name="Grishin N.V."/>
        </authorList>
    </citation>
    <scope>NUCLEOTIDE SEQUENCE [LARGE SCALE GENOMIC DNA]</scope>
    <source>
        <strain evidence="2 3">IBT 40285</strain>
    </source>
</reference>
<gene>
    <name evidence="2" type="ORF">S40285_03427</name>
</gene>
<dbReference type="InParanoid" id="A0A084QBX7"/>